<gene>
    <name evidence="5" type="ORF">FO059_14185</name>
</gene>
<evidence type="ECO:0000313" key="5">
    <source>
        <dbReference type="EMBL" id="QDQ98247.1"/>
    </source>
</evidence>
<dbReference type="AlphaFoldDB" id="A0A516X598"/>
<dbReference type="InterPro" id="IPR010016">
    <property type="entry name" value="PxpB"/>
</dbReference>
<evidence type="ECO:0000259" key="4">
    <source>
        <dbReference type="SMART" id="SM00796"/>
    </source>
</evidence>
<reference evidence="5 6" key="1">
    <citation type="submission" date="2019-07" db="EMBL/GenBank/DDBJ databases">
        <title>Tomitella cavernea sp. nov., an actinomycete isolated from soil.</title>
        <authorList>
            <person name="Cheng J."/>
        </authorList>
    </citation>
    <scope>NUCLEOTIDE SEQUENCE [LARGE SCALE GENOMIC DNA]</scope>
    <source>
        <strain evidence="5 6">HY188</strain>
    </source>
</reference>
<dbReference type="Gene3D" id="3.30.1360.40">
    <property type="match status" value="1"/>
</dbReference>
<dbReference type="InterPro" id="IPR029000">
    <property type="entry name" value="Cyclophilin-like_dom_sf"/>
</dbReference>
<sequence length="263" mass="26317">MGTADGRHVSGGHNDGGDRVRVLAAGDDAVLVEFPDSDGPVAPAVLPFVAAAAHDRPPGVVDVIPAARTAAVTYRAEKIAAHAVREWCADLAVRATSAAAAGTGTAGAETAGAETAGAETAGAGTAGGPAEPAPEEVVLPVVYDGPDLDAVSAATGLSKDEVIDAHTGTAWTVAFTGFAPGFGYLVGGDPRLAVPRRTTPRTRVPAGSVGLAGPFSGVYPRPSPGGWQLIGTTAAELWQPRRDAPALLAPGVRVRFERQGPAA</sequence>
<name>A0A516X598_9ACTN</name>
<dbReference type="InterPro" id="IPR003833">
    <property type="entry name" value="CT_C_D"/>
</dbReference>
<dbReference type="SUPFAM" id="SSF160467">
    <property type="entry name" value="PH0987 N-terminal domain-like"/>
    <property type="match status" value="1"/>
</dbReference>
<dbReference type="Gene3D" id="2.40.100.10">
    <property type="entry name" value="Cyclophilin-like"/>
    <property type="match status" value="1"/>
</dbReference>
<dbReference type="GO" id="GO:0016787">
    <property type="term" value="F:hydrolase activity"/>
    <property type="evidence" value="ECO:0007669"/>
    <property type="project" value="UniProtKB-KW"/>
</dbReference>
<accession>A0A516X598</accession>
<dbReference type="Pfam" id="PF02682">
    <property type="entry name" value="CT_C_D"/>
    <property type="match status" value="1"/>
</dbReference>
<dbReference type="SMART" id="SM00796">
    <property type="entry name" value="AHS1"/>
    <property type="match status" value="1"/>
</dbReference>
<evidence type="ECO:0000256" key="3">
    <source>
        <dbReference type="ARBA" id="ARBA00022840"/>
    </source>
</evidence>
<dbReference type="GO" id="GO:0005524">
    <property type="term" value="F:ATP binding"/>
    <property type="evidence" value="ECO:0007669"/>
    <property type="project" value="UniProtKB-KW"/>
</dbReference>
<dbReference type="OrthoDB" id="9778567at2"/>
<dbReference type="Proteomes" id="UP000317344">
    <property type="component" value="Chromosome"/>
</dbReference>
<dbReference type="PANTHER" id="PTHR34698">
    <property type="entry name" value="5-OXOPROLINASE SUBUNIT B"/>
    <property type="match status" value="1"/>
</dbReference>
<evidence type="ECO:0000313" key="6">
    <source>
        <dbReference type="Proteomes" id="UP000317344"/>
    </source>
</evidence>
<keyword evidence="2 5" id="KW-0378">Hydrolase</keyword>
<feature type="domain" description="Carboxyltransferase" evidence="4">
    <location>
        <begin position="20"/>
        <end position="248"/>
    </location>
</feature>
<protein>
    <submittedName>
        <fullName evidence="5">Allophanate hydrolase subunit 1</fullName>
    </submittedName>
</protein>
<keyword evidence="6" id="KW-1185">Reference proteome</keyword>
<dbReference type="KEGG" id="toy:FO059_14185"/>
<dbReference type="SUPFAM" id="SSF50891">
    <property type="entry name" value="Cyclophilin-like"/>
    <property type="match status" value="1"/>
</dbReference>
<evidence type="ECO:0000256" key="1">
    <source>
        <dbReference type="ARBA" id="ARBA00022741"/>
    </source>
</evidence>
<keyword evidence="3" id="KW-0067">ATP-binding</keyword>
<proteinExistence type="predicted"/>
<evidence type="ECO:0000256" key="2">
    <source>
        <dbReference type="ARBA" id="ARBA00022801"/>
    </source>
</evidence>
<dbReference type="EMBL" id="CP041765">
    <property type="protein sequence ID" value="QDQ98247.1"/>
    <property type="molecule type" value="Genomic_DNA"/>
</dbReference>
<dbReference type="PANTHER" id="PTHR34698:SF2">
    <property type="entry name" value="5-OXOPROLINASE SUBUNIT B"/>
    <property type="match status" value="1"/>
</dbReference>
<keyword evidence="1" id="KW-0547">Nucleotide-binding</keyword>
<organism evidence="5 6">
    <name type="scientific">Tomitella fengzijianii</name>
    <dbReference type="NCBI Taxonomy" id="2597660"/>
    <lineage>
        <taxon>Bacteria</taxon>
        <taxon>Bacillati</taxon>
        <taxon>Actinomycetota</taxon>
        <taxon>Actinomycetes</taxon>
        <taxon>Mycobacteriales</taxon>
        <taxon>Tomitella</taxon>
    </lineage>
</organism>
<dbReference type="RefSeq" id="WP_143909654.1">
    <property type="nucleotide sequence ID" value="NZ_CP041765.1"/>
</dbReference>
<reference evidence="5 6" key="2">
    <citation type="submission" date="2019-07" db="EMBL/GenBank/DDBJ databases">
        <authorList>
            <person name="Huang Y."/>
        </authorList>
    </citation>
    <scope>NUCLEOTIDE SEQUENCE [LARGE SCALE GENOMIC DNA]</scope>
    <source>
        <strain evidence="5 6">HY188</strain>
    </source>
</reference>